<dbReference type="Proteomes" id="UP000184536">
    <property type="component" value="Unassembled WGS sequence"/>
</dbReference>
<dbReference type="STRING" id="1121919.SAMN02745975_02557"/>
<gene>
    <name evidence="1" type="ORF">SAMN02745975_02557</name>
</gene>
<keyword evidence="2" id="KW-1185">Reference proteome</keyword>
<proteinExistence type="predicted"/>
<dbReference type="RefSeq" id="WP_278319491.1">
    <property type="nucleotide sequence ID" value="NZ_FQZV01000033.1"/>
</dbReference>
<evidence type="ECO:0000313" key="1">
    <source>
        <dbReference type="EMBL" id="SHJ64932.1"/>
    </source>
</evidence>
<organism evidence="1 2">
    <name type="scientific">Geosporobacter subterraneus DSM 17957</name>
    <dbReference type="NCBI Taxonomy" id="1121919"/>
    <lineage>
        <taxon>Bacteria</taxon>
        <taxon>Bacillati</taxon>
        <taxon>Bacillota</taxon>
        <taxon>Clostridia</taxon>
        <taxon>Peptostreptococcales</taxon>
        <taxon>Thermotaleaceae</taxon>
        <taxon>Geosporobacter</taxon>
    </lineage>
</organism>
<reference evidence="2" key="1">
    <citation type="submission" date="2016-11" db="EMBL/GenBank/DDBJ databases">
        <authorList>
            <person name="Varghese N."/>
            <person name="Submissions S."/>
        </authorList>
    </citation>
    <scope>NUCLEOTIDE SEQUENCE [LARGE SCALE GENOMIC DNA]</scope>
    <source>
        <strain evidence="2">DSM 17957</strain>
    </source>
</reference>
<dbReference type="EMBL" id="FQZV01000033">
    <property type="protein sequence ID" value="SHJ64932.1"/>
    <property type="molecule type" value="Genomic_DNA"/>
</dbReference>
<accession>A0A1M6L1E2</accession>
<protein>
    <submittedName>
        <fullName evidence="1">Uncharacterized protein</fullName>
    </submittedName>
</protein>
<dbReference type="AlphaFoldDB" id="A0A1M6L1E2"/>
<sequence length="44" mass="5380">MKQVARKLFIDFEKEEQWINKMATRGMNFIDSKYPLFNLIELDK</sequence>
<evidence type="ECO:0000313" key="2">
    <source>
        <dbReference type="Proteomes" id="UP000184536"/>
    </source>
</evidence>
<name>A0A1M6L1E2_9FIRM</name>